<dbReference type="EMBL" id="VUOB01000022">
    <property type="protein sequence ID" value="KAA2262221.1"/>
    <property type="molecule type" value="Genomic_DNA"/>
</dbReference>
<evidence type="ECO:0000313" key="2">
    <source>
        <dbReference type="Proteomes" id="UP000323454"/>
    </source>
</evidence>
<reference evidence="1 2" key="2">
    <citation type="submission" date="2019-09" db="EMBL/GenBank/DDBJ databases">
        <authorList>
            <person name="Jin C."/>
        </authorList>
    </citation>
    <scope>NUCLEOTIDE SEQUENCE [LARGE SCALE GENOMIC DNA]</scope>
    <source>
        <strain evidence="1 2">AN110305</strain>
    </source>
</reference>
<proteinExistence type="predicted"/>
<name>A0A5B2XH55_9PSEU</name>
<dbReference type="OrthoDB" id="4230094at2"/>
<dbReference type="Proteomes" id="UP000323454">
    <property type="component" value="Unassembled WGS sequence"/>
</dbReference>
<dbReference type="AlphaFoldDB" id="A0A5B2XH55"/>
<reference evidence="1 2" key="1">
    <citation type="submission" date="2019-09" db="EMBL/GenBank/DDBJ databases">
        <title>Goodfellowia gen. nov., a new genus of the Pseudonocardineae related to Actinoalloteichus, containing Goodfellowia coeruleoviolacea gen. nov., comb. nov. gen. nov., comb. nov.</title>
        <authorList>
            <person name="Labeda D."/>
        </authorList>
    </citation>
    <scope>NUCLEOTIDE SEQUENCE [LARGE SCALE GENOMIC DNA]</scope>
    <source>
        <strain evidence="1 2">AN110305</strain>
    </source>
</reference>
<organism evidence="1 2">
    <name type="scientific">Solihabitans fulvus</name>
    <dbReference type="NCBI Taxonomy" id="1892852"/>
    <lineage>
        <taxon>Bacteria</taxon>
        <taxon>Bacillati</taxon>
        <taxon>Actinomycetota</taxon>
        <taxon>Actinomycetes</taxon>
        <taxon>Pseudonocardiales</taxon>
        <taxon>Pseudonocardiaceae</taxon>
        <taxon>Solihabitans</taxon>
    </lineage>
</organism>
<comment type="caution">
    <text evidence="1">The sequence shown here is derived from an EMBL/GenBank/DDBJ whole genome shotgun (WGS) entry which is preliminary data.</text>
</comment>
<protein>
    <recommendedName>
        <fullName evidence="3">Ribbon-helix-helix protein, copG family</fullName>
    </recommendedName>
</protein>
<sequence>MADTTIRIDTETRDRLALLAEEQGTNVKAIVREWAFLQLTRTEVSERRAKALAYIQENLNPDFRGDATDEAEGDRLWAQIHDLQYGPRQATA</sequence>
<evidence type="ECO:0000313" key="1">
    <source>
        <dbReference type="EMBL" id="KAA2262221.1"/>
    </source>
</evidence>
<dbReference type="RefSeq" id="WP_149849804.1">
    <property type="nucleotide sequence ID" value="NZ_VUOB01000022.1"/>
</dbReference>
<keyword evidence="2" id="KW-1185">Reference proteome</keyword>
<accession>A0A5B2XH55</accession>
<gene>
    <name evidence="1" type="ORF">F0L68_13095</name>
</gene>
<evidence type="ECO:0008006" key="3">
    <source>
        <dbReference type="Google" id="ProtNLM"/>
    </source>
</evidence>